<comment type="similarity">
    <text evidence="2">Belongs to the CitM (TC 2.A.11) transporter family.</text>
</comment>
<proteinExistence type="inferred from homology"/>
<feature type="transmembrane region" description="Helical" evidence="9">
    <location>
        <begin position="344"/>
        <end position="363"/>
    </location>
</feature>
<evidence type="ECO:0000256" key="8">
    <source>
        <dbReference type="SAM" id="MobiDB-lite"/>
    </source>
</evidence>
<dbReference type="Pfam" id="PF12697">
    <property type="entry name" value="Abhydrolase_6"/>
    <property type="match status" value="1"/>
</dbReference>
<keyword evidence="7 9" id="KW-0472">Membrane</keyword>
<dbReference type="GO" id="GO:0005886">
    <property type="term" value="C:plasma membrane"/>
    <property type="evidence" value="ECO:0007669"/>
    <property type="project" value="UniProtKB-SubCell"/>
</dbReference>
<feature type="transmembrane region" description="Helical" evidence="9">
    <location>
        <begin position="874"/>
        <end position="894"/>
    </location>
</feature>
<keyword evidence="13" id="KW-1185">Reference proteome</keyword>
<gene>
    <name evidence="12" type="ORF">RSOLAG1IB_06887</name>
</gene>
<evidence type="ECO:0000259" key="10">
    <source>
        <dbReference type="Pfam" id="PF03600"/>
    </source>
</evidence>
<sequence>MMVVFQRKIIYMGGIPLGSRSEELRINDREIVVDEVNIQNGKSVKLSGIIVSRLRMTEDTVPPLVIMYLQGNAGNPLHRIPKFRLLVGTLMRSFEREVKVVAVAPRSYWKSTRRSPSEGGFLSDYTTVLEWISTVYPRSPVVLYGHSIGGSIAVKLLGSLPGGNTSLASRVRGLVLENAFTSIPAMVRAVYPSKWLPYYYLGPLVFDKWDALSAIQECGLSLSTPISRPSALQNVILNPHSILIINSENDELVPSQMGEQMLDAASKVRQELPKSLGTGPRRVVIPGALHDGAFTKRQWKEEIRAYIAEVATIDSYEQSVVSDNLQSRAEPQDWDGDVDNWRSILTIIVFLLANILVIAPFRIPLPRFLNKLLSIILFRKSLNESHSRPYFPVNYVSAPVFGVFFLWAAQCIDGTIVRNGIVGTGGIKPLDIMALFISLAYIAIALDATGLLRFLAFWVVRKGGSSGHRLYLFLYIFFFIFGVIVGNDPIILSGTAFLAYLTKVAGITPPTAWIFAQFCSCNIASAVLVSSNPTNLVVAGGFQISFLVFTANLVLPVFASAIAVYPVLRWFLFRSEGLIPVSIYAQDLDPKAALVDSHGAIFGSSLMITTLMVLVGTSAGGLHVEVWMITVPAAIIMFLRDVSHDLNAHRRKAEVKAKSNPSSPIEAHQSGGPIPIDVGETPKENDNIELARFPSEATRRGSNGSIPKAKREHTAPEPTLSFKLARDFPTPLTTLRRLPYPLLPFAFAMFILVQGLASTGWIKVFAGWWAAWARASGLLGVVGGMGFISVCLCNLCGTNIGATILLARVLQVWIQVHDPSPRSRHGAIYALAIGSNYGAFSTVFSASLAGLLWRDILRQKGIIVKRSEFAKLNLALIFVSMLVGCSVLVAQIYVRPPT</sequence>
<protein>
    <submittedName>
        <fullName evidence="12">Protein bem46</fullName>
    </submittedName>
</protein>
<feature type="transmembrane region" description="Helical" evidence="9">
    <location>
        <begin position="768"/>
        <end position="788"/>
    </location>
</feature>
<dbReference type="SUPFAM" id="SSF53474">
    <property type="entry name" value="alpha/beta-Hydrolases"/>
    <property type="match status" value="1"/>
</dbReference>
<dbReference type="PANTHER" id="PTHR43302:SF5">
    <property type="entry name" value="TRANSPORTER ARSB-RELATED"/>
    <property type="match status" value="1"/>
</dbReference>
<feature type="transmembrane region" description="Helical" evidence="9">
    <location>
        <begin position="542"/>
        <end position="568"/>
    </location>
</feature>
<evidence type="ECO:0000256" key="1">
    <source>
        <dbReference type="ARBA" id="ARBA00004651"/>
    </source>
</evidence>
<dbReference type="Pfam" id="PF02040">
    <property type="entry name" value="ArsB"/>
    <property type="match status" value="1"/>
</dbReference>
<name>A0A0B7F803_THACB</name>
<evidence type="ECO:0000313" key="13">
    <source>
        <dbReference type="Proteomes" id="UP000059188"/>
    </source>
</evidence>
<evidence type="ECO:0000256" key="6">
    <source>
        <dbReference type="ARBA" id="ARBA00022989"/>
    </source>
</evidence>
<dbReference type="AlphaFoldDB" id="A0A0B7F803"/>
<dbReference type="Proteomes" id="UP000059188">
    <property type="component" value="Unassembled WGS sequence"/>
</dbReference>
<feature type="transmembrane region" description="Helical" evidence="9">
    <location>
        <begin position="430"/>
        <end position="460"/>
    </location>
</feature>
<dbReference type="InterPro" id="IPR000073">
    <property type="entry name" value="AB_hydrolase_1"/>
</dbReference>
<evidence type="ECO:0000313" key="12">
    <source>
        <dbReference type="EMBL" id="CEL54176.1"/>
    </source>
</evidence>
<evidence type="ECO:0000256" key="4">
    <source>
        <dbReference type="ARBA" id="ARBA00022475"/>
    </source>
</evidence>
<keyword evidence="6 9" id="KW-1133">Transmembrane helix</keyword>
<dbReference type="Gene3D" id="3.40.50.1820">
    <property type="entry name" value="alpha/beta hydrolase"/>
    <property type="match status" value="1"/>
</dbReference>
<dbReference type="GO" id="GO:0015105">
    <property type="term" value="F:arsenite transmembrane transporter activity"/>
    <property type="evidence" value="ECO:0007669"/>
    <property type="project" value="InterPro"/>
</dbReference>
<organism evidence="12 13">
    <name type="scientific">Thanatephorus cucumeris (strain AG1-IB / isolate 7/3/14)</name>
    <name type="common">Lettuce bottom rot fungus</name>
    <name type="synonym">Rhizoctonia solani</name>
    <dbReference type="NCBI Taxonomy" id="1108050"/>
    <lineage>
        <taxon>Eukaryota</taxon>
        <taxon>Fungi</taxon>
        <taxon>Dikarya</taxon>
        <taxon>Basidiomycota</taxon>
        <taxon>Agaricomycotina</taxon>
        <taxon>Agaricomycetes</taxon>
        <taxon>Cantharellales</taxon>
        <taxon>Ceratobasidiaceae</taxon>
        <taxon>Rhizoctonia</taxon>
        <taxon>Rhizoctonia solani AG-1</taxon>
    </lineage>
</organism>
<reference evidence="12 13" key="1">
    <citation type="submission" date="2014-11" db="EMBL/GenBank/DDBJ databases">
        <authorList>
            <person name="Wibberg Daniel"/>
        </authorList>
    </citation>
    <scope>NUCLEOTIDE SEQUENCE [LARGE SCALE GENOMIC DNA]</scope>
    <source>
        <strain evidence="12">Rhizoctonia solani AG1-IB 7/3/14</strain>
    </source>
</reference>
<evidence type="ECO:0000259" key="11">
    <source>
        <dbReference type="Pfam" id="PF12697"/>
    </source>
</evidence>
<accession>A0A0B7F803</accession>
<evidence type="ECO:0000256" key="2">
    <source>
        <dbReference type="ARBA" id="ARBA00009843"/>
    </source>
</evidence>
<keyword evidence="5 9" id="KW-0812">Transmembrane</keyword>
<feature type="transmembrane region" description="Helical" evidence="9">
    <location>
        <begin position="472"/>
        <end position="500"/>
    </location>
</feature>
<dbReference type="PANTHER" id="PTHR43302">
    <property type="entry name" value="TRANSPORTER ARSB-RELATED"/>
    <property type="match status" value="1"/>
</dbReference>
<dbReference type="OrthoDB" id="442352at2759"/>
<dbReference type="STRING" id="1108050.A0A0B7F803"/>
<dbReference type="InterPro" id="IPR000802">
    <property type="entry name" value="Arsenical_pump_ArsB"/>
</dbReference>
<feature type="transmembrane region" description="Helical" evidence="9">
    <location>
        <begin position="742"/>
        <end position="762"/>
    </location>
</feature>
<feature type="transmembrane region" description="Helical" evidence="9">
    <location>
        <begin position="795"/>
        <end position="814"/>
    </location>
</feature>
<evidence type="ECO:0000256" key="5">
    <source>
        <dbReference type="ARBA" id="ARBA00022692"/>
    </source>
</evidence>
<evidence type="ECO:0000256" key="7">
    <source>
        <dbReference type="ARBA" id="ARBA00023136"/>
    </source>
</evidence>
<keyword evidence="4" id="KW-1003">Cell membrane</keyword>
<feature type="region of interest" description="Disordered" evidence="8">
    <location>
        <begin position="652"/>
        <end position="717"/>
    </location>
</feature>
<comment type="subcellular location">
    <subcellularLocation>
        <location evidence="1">Cell membrane</location>
        <topology evidence="1">Multi-pass membrane protein</topology>
    </subcellularLocation>
</comment>
<feature type="transmembrane region" description="Helical" evidence="9">
    <location>
        <begin position="390"/>
        <end position="409"/>
    </location>
</feature>
<dbReference type="EMBL" id="LN679114">
    <property type="protein sequence ID" value="CEL54176.1"/>
    <property type="molecule type" value="Genomic_DNA"/>
</dbReference>
<feature type="transmembrane region" description="Helical" evidence="9">
    <location>
        <begin position="512"/>
        <end position="530"/>
    </location>
</feature>
<feature type="domain" description="Citrate transporter-like" evidence="10">
    <location>
        <begin position="417"/>
        <end position="641"/>
    </location>
</feature>
<feature type="domain" description="AB hydrolase-1" evidence="11">
    <location>
        <begin position="91"/>
        <end position="265"/>
    </location>
</feature>
<feature type="transmembrane region" description="Helical" evidence="9">
    <location>
        <begin position="600"/>
        <end position="620"/>
    </location>
</feature>
<dbReference type="InterPro" id="IPR004680">
    <property type="entry name" value="Cit_transptr-like_dom"/>
</dbReference>
<dbReference type="InterPro" id="IPR029058">
    <property type="entry name" value="AB_hydrolase_fold"/>
</dbReference>
<dbReference type="Pfam" id="PF03600">
    <property type="entry name" value="CitMHS"/>
    <property type="match status" value="1"/>
</dbReference>
<keyword evidence="3" id="KW-0813">Transport</keyword>
<evidence type="ECO:0000256" key="9">
    <source>
        <dbReference type="SAM" id="Phobius"/>
    </source>
</evidence>
<feature type="transmembrane region" description="Helical" evidence="9">
    <location>
        <begin position="826"/>
        <end position="853"/>
    </location>
</feature>
<evidence type="ECO:0000256" key="3">
    <source>
        <dbReference type="ARBA" id="ARBA00022448"/>
    </source>
</evidence>